<dbReference type="EMBL" id="CAUWAG010000013">
    <property type="protein sequence ID" value="CAJ2510260.1"/>
    <property type="molecule type" value="Genomic_DNA"/>
</dbReference>
<reference evidence="2" key="1">
    <citation type="submission" date="2023-10" db="EMBL/GenBank/DDBJ databases">
        <authorList>
            <person name="Hackl T."/>
        </authorList>
    </citation>
    <scope>NUCLEOTIDE SEQUENCE</scope>
</reference>
<dbReference type="Pfam" id="PF06985">
    <property type="entry name" value="HET"/>
    <property type="match status" value="1"/>
</dbReference>
<organism evidence="2 3">
    <name type="scientific">Anthostomella pinea</name>
    <dbReference type="NCBI Taxonomy" id="933095"/>
    <lineage>
        <taxon>Eukaryota</taxon>
        <taxon>Fungi</taxon>
        <taxon>Dikarya</taxon>
        <taxon>Ascomycota</taxon>
        <taxon>Pezizomycotina</taxon>
        <taxon>Sordariomycetes</taxon>
        <taxon>Xylariomycetidae</taxon>
        <taxon>Xylariales</taxon>
        <taxon>Xylariaceae</taxon>
        <taxon>Anthostomella</taxon>
    </lineage>
</organism>
<proteinExistence type="predicted"/>
<dbReference type="Proteomes" id="UP001295740">
    <property type="component" value="Unassembled WGS sequence"/>
</dbReference>
<evidence type="ECO:0000313" key="2">
    <source>
        <dbReference type="EMBL" id="CAJ2510260.1"/>
    </source>
</evidence>
<name>A0AAI8VSH8_9PEZI</name>
<accession>A0AAI8VSH8</accession>
<evidence type="ECO:0000313" key="3">
    <source>
        <dbReference type="Proteomes" id="UP001295740"/>
    </source>
</evidence>
<dbReference type="InterPro" id="IPR010730">
    <property type="entry name" value="HET"/>
</dbReference>
<dbReference type="PANTHER" id="PTHR24148">
    <property type="entry name" value="ANKYRIN REPEAT DOMAIN-CONTAINING PROTEIN 39 HOMOLOG-RELATED"/>
    <property type="match status" value="1"/>
</dbReference>
<sequence length="645" mass="74782">MVRDLNALRATAKRWTTNRHSQAASLETNAEVTTLYEELDHGKRQIRLLRVKPGLQEIECVLETFPLDDPPVYKALSYTWGQDAAGHEVRINGEGFSVRPNLYELLRLLLREQDSSWFFIDAVCINQQDVADRTSQVKQMGDVYRYAVEVVAWLGSDGTEDPDVLASWQGLCGLGVEALESPDSAAFMVERMKSRSTELLALLEALCQRPYWRRLWVAQEVMLSRELTLRCNELRCPWDVLLLFLDYTYEQDLTGFAKEVPVHKVPVFALRYEESELDNSSWIAVNSLFMEFSDPLASSNHWVRFGMANRRSRPIHLNWPLGRARLLLNQKKAWQPEKDRPNMRRQRGSSLFVVDYRMSVSELYTHALIEGLVELQLFRGPYLPCKRSEPLLYVGVLLLGLALMKDRRYRANAILITSTVLRRMGWSLRHRQFWHLAREQFDLMATYHFPPTDFFLQFLYPLTVKMLFWRLELEMRVYRSVNSVPASAAEPYRELLEKKLSGLTKYDGLVRELQRLSTAEGLTDNEAKVLLEDIVRFPTARECAQLNERALQDVLDRLKSMTTSDCTTSKDDCKILLTIFDKLSDAVKPREDWGFSGVPDIMQRANKHVRAIEELLRISRKSGESRYVKIREAFQGRYSDSVPLF</sequence>
<gene>
    <name evidence="2" type="ORF">KHLLAP_LOCUS10728</name>
</gene>
<protein>
    <submittedName>
        <fullName evidence="2">Uu.00g061600.m01.CDS01</fullName>
    </submittedName>
</protein>
<evidence type="ECO:0000259" key="1">
    <source>
        <dbReference type="Pfam" id="PF06985"/>
    </source>
</evidence>
<comment type="caution">
    <text evidence="2">The sequence shown here is derived from an EMBL/GenBank/DDBJ whole genome shotgun (WGS) entry which is preliminary data.</text>
</comment>
<dbReference type="AlphaFoldDB" id="A0AAI8VSH8"/>
<dbReference type="InterPro" id="IPR052895">
    <property type="entry name" value="HetReg/Transcr_Mod"/>
</dbReference>
<keyword evidence="3" id="KW-1185">Reference proteome</keyword>
<dbReference type="PANTHER" id="PTHR24148:SF73">
    <property type="entry name" value="HET DOMAIN PROTEIN (AFU_ORTHOLOGUE AFUA_8G01020)"/>
    <property type="match status" value="1"/>
</dbReference>
<feature type="domain" description="Heterokaryon incompatibility" evidence="1">
    <location>
        <begin position="73"/>
        <end position="220"/>
    </location>
</feature>